<keyword evidence="2" id="KW-0274">FAD</keyword>
<name>M6RHL8_LEPIR</name>
<comment type="caution">
    <text evidence="4">The sequence shown here is derived from an EMBL/GenBank/DDBJ whole genome shotgun (WGS) entry which is preliminary data.</text>
</comment>
<proteinExistence type="predicted"/>
<dbReference type="PROSITE" id="PS51136">
    <property type="entry name" value="WAC"/>
    <property type="match status" value="1"/>
</dbReference>
<dbReference type="AlphaFoldDB" id="M6RHL8"/>
<dbReference type="InterPro" id="IPR016164">
    <property type="entry name" value="FAD-linked_Oxase-like_C"/>
</dbReference>
<dbReference type="GO" id="GO:0003824">
    <property type="term" value="F:catalytic activity"/>
    <property type="evidence" value="ECO:0007669"/>
    <property type="project" value="InterPro"/>
</dbReference>
<evidence type="ECO:0000259" key="3">
    <source>
        <dbReference type="PROSITE" id="PS51136"/>
    </source>
</evidence>
<reference evidence="4 5" key="1">
    <citation type="submission" date="2013-01" db="EMBL/GenBank/DDBJ databases">
        <authorList>
            <person name="Harkins D.M."/>
            <person name="Durkin A.S."/>
            <person name="Brinkac L.M."/>
            <person name="Haft D.H."/>
            <person name="Selengut J.D."/>
            <person name="Sanka R."/>
            <person name="DePew J."/>
            <person name="Purushe J."/>
            <person name="Picardeau M."/>
            <person name="Werts C."/>
            <person name="Goarant C."/>
            <person name="Vinetz J.M."/>
            <person name="Sutton G.G."/>
            <person name="Nierman W.C."/>
            <person name="Fouts D.E."/>
        </authorList>
    </citation>
    <scope>NUCLEOTIDE SEQUENCE [LARGE SCALE GENOMIC DNA]</scope>
    <source>
        <strain evidence="4 5">Verdun HP</strain>
    </source>
</reference>
<evidence type="ECO:0000256" key="1">
    <source>
        <dbReference type="ARBA" id="ARBA00022630"/>
    </source>
</evidence>
<dbReference type="EMBL" id="AHNZ02000115">
    <property type="protein sequence ID" value="EMO07025.1"/>
    <property type="molecule type" value="Genomic_DNA"/>
</dbReference>
<dbReference type="SUPFAM" id="SSF55103">
    <property type="entry name" value="FAD-linked oxidases, C-terminal domain"/>
    <property type="match status" value="1"/>
</dbReference>
<evidence type="ECO:0000256" key="2">
    <source>
        <dbReference type="ARBA" id="ARBA00022827"/>
    </source>
</evidence>
<keyword evidence="1" id="KW-0285">Flavoprotein</keyword>
<sequence>DHKVWYEKATSKPALSALKAFKKEMDQREILNPGKLFH</sequence>
<evidence type="ECO:0000313" key="4">
    <source>
        <dbReference type="EMBL" id="EMO07025.1"/>
    </source>
</evidence>
<protein>
    <recommendedName>
        <fullName evidence="3">WAC domain-containing protein</fullName>
    </recommendedName>
</protein>
<evidence type="ECO:0000313" key="5">
    <source>
        <dbReference type="Proteomes" id="UP000012092"/>
    </source>
</evidence>
<gene>
    <name evidence="4" type="ORF">LEP1GSC116_2443</name>
</gene>
<feature type="non-terminal residue" evidence="4">
    <location>
        <position position="1"/>
    </location>
</feature>
<organism evidence="4 5">
    <name type="scientific">Leptospira interrogans serovar Icterohaemorrhagiae str. Verdun HP</name>
    <dbReference type="NCBI Taxonomy" id="1049910"/>
    <lineage>
        <taxon>Bacteria</taxon>
        <taxon>Pseudomonadati</taxon>
        <taxon>Spirochaetota</taxon>
        <taxon>Spirochaetia</taxon>
        <taxon>Leptospirales</taxon>
        <taxon>Leptospiraceae</taxon>
        <taxon>Leptospira</taxon>
    </lineage>
</organism>
<dbReference type="GO" id="GO:0050660">
    <property type="term" value="F:flavin adenine dinucleotide binding"/>
    <property type="evidence" value="ECO:0007669"/>
    <property type="project" value="InterPro"/>
</dbReference>
<accession>M6RHL8</accession>
<dbReference type="Proteomes" id="UP000012092">
    <property type="component" value="Unassembled WGS sequence"/>
</dbReference>
<dbReference type="InterPro" id="IPR013136">
    <property type="entry name" value="WSTF_Acf1_Cbp146"/>
</dbReference>
<feature type="domain" description="WAC" evidence="3">
    <location>
        <begin position="1"/>
        <end position="38"/>
    </location>
</feature>